<feature type="compositionally biased region" description="Basic and acidic residues" evidence="1">
    <location>
        <begin position="98"/>
        <end position="114"/>
    </location>
</feature>
<organism evidence="2 3">
    <name type="scientific">Streptomyces bohaiensis</name>
    <dbReference type="NCBI Taxonomy" id="1431344"/>
    <lineage>
        <taxon>Bacteria</taxon>
        <taxon>Bacillati</taxon>
        <taxon>Actinomycetota</taxon>
        <taxon>Actinomycetes</taxon>
        <taxon>Kitasatosporales</taxon>
        <taxon>Streptomycetaceae</taxon>
        <taxon>Streptomyces</taxon>
    </lineage>
</organism>
<evidence type="ECO:0000256" key="1">
    <source>
        <dbReference type="SAM" id="MobiDB-lite"/>
    </source>
</evidence>
<name>A0ABX1CI66_9ACTN</name>
<comment type="caution">
    <text evidence="2">The sequence shown here is derived from an EMBL/GenBank/DDBJ whole genome shotgun (WGS) entry which is preliminary data.</text>
</comment>
<reference evidence="2 3" key="1">
    <citation type="submission" date="2020-03" db="EMBL/GenBank/DDBJ databases">
        <title>Draft genome of Streptomyces sp. ventii, isolated from the Axial Seamount in the Pacific Ocean, and resequencing of the two type strains Streptomyces lonarensis strain NCL 716 and Streptomyces bohaiensis strain 11A07.</title>
        <authorList>
            <person name="Loughran R.M."/>
            <person name="Pfannmuller K.M."/>
            <person name="Wasson B.J."/>
            <person name="Deadmond M.C."/>
            <person name="Paddock B.E."/>
            <person name="Koyack M.J."/>
            <person name="Gallegos D.A."/>
            <person name="Mitchell E.A."/>
            <person name="Ushijima B."/>
            <person name="Saw J.H."/>
            <person name="Mcphail K.L."/>
            <person name="Videau P."/>
        </authorList>
    </citation>
    <scope>NUCLEOTIDE SEQUENCE [LARGE SCALE GENOMIC DNA]</scope>
    <source>
        <strain evidence="2 3">11A07</strain>
    </source>
</reference>
<evidence type="ECO:0000313" key="2">
    <source>
        <dbReference type="EMBL" id="NJQ17838.1"/>
    </source>
</evidence>
<feature type="region of interest" description="Disordered" evidence="1">
    <location>
        <begin position="1"/>
        <end position="130"/>
    </location>
</feature>
<feature type="compositionally biased region" description="Basic and acidic residues" evidence="1">
    <location>
        <begin position="32"/>
        <end position="54"/>
    </location>
</feature>
<accession>A0ABX1CI66</accession>
<gene>
    <name evidence="2" type="ORF">HCN52_23620</name>
</gene>
<dbReference type="EMBL" id="JAAVJC010000433">
    <property type="protein sequence ID" value="NJQ17838.1"/>
    <property type="molecule type" value="Genomic_DNA"/>
</dbReference>
<dbReference type="Proteomes" id="UP000727056">
    <property type="component" value="Unassembled WGS sequence"/>
</dbReference>
<feature type="non-terminal residue" evidence="2">
    <location>
        <position position="1"/>
    </location>
</feature>
<evidence type="ECO:0000313" key="3">
    <source>
        <dbReference type="Proteomes" id="UP000727056"/>
    </source>
</evidence>
<sequence>AAAAAGTEPGTATAREPGYQELPADPLPHLAPRAERPAGDAGPGHDRVDGRPDEAVEPLPDFATGDAPYTHPLAGPYDPPGVEPFTDPPADTVPGSAGRRDLRAPLERPTRGDEPAQPADGDAPMGLPAGVEPGEFYYRAYRELLGSYDGSTPPNARHLARHLFDAHQVGTADGNMLSERYLLPYVRECRERHRTEVGVA</sequence>
<proteinExistence type="predicted"/>
<protein>
    <submittedName>
        <fullName evidence="2">Uncharacterized protein</fullName>
    </submittedName>
</protein>
<keyword evidence="3" id="KW-1185">Reference proteome</keyword>
<feature type="compositionally biased region" description="Low complexity" evidence="1">
    <location>
        <begin position="1"/>
        <end position="14"/>
    </location>
</feature>